<dbReference type="OrthoDB" id="27095at2759"/>
<keyword evidence="6 8" id="KW-0472">Membrane</keyword>
<feature type="region of interest" description="Disordered" evidence="7">
    <location>
        <begin position="216"/>
        <end position="241"/>
    </location>
</feature>
<keyword evidence="3 8" id="KW-0812">Transmembrane</keyword>
<dbReference type="Proteomes" id="UP000295192">
    <property type="component" value="Unassembled WGS sequence"/>
</dbReference>
<organism evidence="11 12">
    <name type="scientific">Drosophila navojoa</name>
    <name type="common">Fruit fly</name>
    <dbReference type="NCBI Taxonomy" id="7232"/>
    <lineage>
        <taxon>Eukaryota</taxon>
        <taxon>Metazoa</taxon>
        <taxon>Ecdysozoa</taxon>
        <taxon>Arthropoda</taxon>
        <taxon>Hexapoda</taxon>
        <taxon>Insecta</taxon>
        <taxon>Pterygota</taxon>
        <taxon>Neoptera</taxon>
        <taxon>Endopterygota</taxon>
        <taxon>Diptera</taxon>
        <taxon>Brachycera</taxon>
        <taxon>Muscomorpha</taxon>
        <taxon>Ephydroidea</taxon>
        <taxon>Drosophilidae</taxon>
        <taxon>Drosophila</taxon>
    </lineage>
</organism>
<dbReference type="PANTHER" id="PTHR13605:SF4">
    <property type="entry name" value="ER MEMBRANE PROTEIN COMPLEX SUBUNIT 7"/>
    <property type="match status" value="1"/>
</dbReference>
<dbReference type="STRING" id="7232.A0A484BFG9"/>
<protein>
    <recommendedName>
        <fullName evidence="10">ER membrane protein complex subunit 7 beta-sandwich domain-containing protein</fullName>
    </recommendedName>
</protein>
<evidence type="ECO:0000313" key="11">
    <source>
        <dbReference type="EMBL" id="TDG47032.1"/>
    </source>
</evidence>
<accession>A0A484BFG9</accession>
<keyword evidence="12" id="KW-1185">Reference proteome</keyword>
<dbReference type="EMBL" id="LSRL02000049">
    <property type="protein sequence ID" value="TDG47032.1"/>
    <property type="molecule type" value="Genomic_DNA"/>
</dbReference>
<evidence type="ECO:0000256" key="4">
    <source>
        <dbReference type="ARBA" id="ARBA00022729"/>
    </source>
</evidence>
<keyword evidence="5 8" id="KW-1133">Transmembrane helix</keyword>
<dbReference type="InterPro" id="IPR039163">
    <property type="entry name" value="EMC7"/>
</dbReference>
<dbReference type="InterPro" id="IPR019008">
    <property type="entry name" value="Beta_sandwich_EMC7"/>
</dbReference>
<gene>
    <name evidence="11" type="ORF">AWZ03_006469</name>
</gene>
<dbReference type="OMA" id="MMLAMPY"/>
<evidence type="ECO:0000259" key="10">
    <source>
        <dbReference type="Pfam" id="PF09430"/>
    </source>
</evidence>
<evidence type="ECO:0000256" key="2">
    <source>
        <dbReference type="ARBA" id="ARBA00008880"/>
    </source>
</evidence>
<reference evidence="11 12" key="1">
    <citation type="journal article" date="2019" name="J. Hered.">
        <title>An Improved Genome Assembly for Drosophila navojoa, the Basal Species in the mojavensis Cluster.</title>
        <authorList>
            <person name="Vanderlinde T."/>
            <person name="Dupim E.G."/>
            <person name="Nazario-Yepiz N.O."/>
            <person name="Carvalho A.B."/>
        </authorList>
    </citation>
    <scope>NUCLEOTIDE SEQUENCE [LARGE SCALE GENOMIC DNA]</scope>
    <source>
        <strain evidence="11">Navoj_Jal97</strain>
        <tissue evidence="11">Whole organism</tissue>
    </source>
</reference>
<evidence type="ECO:0000256" key="6">
    <source>
        <dbReference type="ARBA" id="ARBA00023136"/>
    </source>
</evidence>
<evidence type="ECO:0000256" key="8">
    <source>
        <dbReference type="SAM" id="Phobius"/>
    </source>
</evidence>
<keyword evidence="4 9" id="KW-0732">Signal</keyword>
<comment type="caution">
    <text evidence="11">The sequence shown here is derived from an EMBL/GenBank/DDBJ whole genome shotgun (WGS) entry which is preliminary data.</text>
</comment>
<dbReference type="GO" id="GO:0072546">
    <property type="term" value="C:EMC complex"/>
    <property type="evidence" value="ECO:0007669"/>
    <property type="project" value="TreeGrafter"/>
</dbReference>
<name>A0A484BFG9_DRONA</name>
<comment type="similarity">
    <text evidence="2">Belongs to the EMC7 family.</text>
</comment>
<dbReference type="PANTHER" id="PTHR13605">
    <property type="entry name" value="ER MEMBRANE PROTEIN COMPLEX SUBUNIT 7"/>
    <property type="match status" value="1"/>
</dbReference>
<dbReference type="KEGG" id="dnv:108654231"/>
<evidence type="ECO:0000313" key="12">
    <source>
        <dbReference type="Proteomes" id="UP000295192"/>
    </source>
</evidence>
<comment type="subcellular location">
    <subcellularLocation>
        <location evidence="1">Membrane</location>
        <topology evidence="1">Single-pass membrane protein</topology>
    </subcellularLocation>
</comment>
<proteinExistence type="inferred from homology"/>
<dbReference type="AlphaFoldDB" id="A0A484BFG9"/>
<feature type="chain" id="PRO_5019837783" description="ER membrane protein complex subunit 7 beta-sandwich domain-containing protein" evidence="9">
    <location>
        <begin position="18"/>
        <end position="241"/>
    </location>
</feature>
<dbReference type="GO" id="GO:0030246">
    <property type="term" value="F:carbohydrate binding"/>
    <property type="evidence" value="ECO:0007669"/>
    <property type="project" value="InterPro"/>
</dbReference>
<evidence type="ECO:0000256" key="5">
    <source>
        <dbReference type="ARBA" id="ARBA00022989"/>
    </source>
</evidence>
<sequence length="241" mass="27382">MCYKLLIIAALIALSSSEVVIGQEDLVDEVSGHYTIEGKVYAPDVGPGLGQQGHAVALPNGNKWQVDLSVSINNGEYKGFVREDGQFIISGVPSGSYVLDVYHPDIFYEPVRVEINPKGKFRARKVNYMQPAQVVQVPYPLRMKPLMRFKYFQTREQWKITDFLFSPMVLMMALPLLLMLVLPKMINDPETKKEIENMQFPKMTNDMPEISEMLTSFLAGKQPEPKEKKPITANKQTKKRN</sequence>
<dbReference type="InterPro" id="IPR013784">
    <property type="entry name" value="Carb-bd-like_fold"/>
</dbReference>
<feature type="domain" description="ER membrane protein complex subunit 7 beta-sandwich" evidence="10">
    <location>
        <begin position="60"/>
        <end position="171"/>
    </location>
</feature>
<dbReference type="Pfam" id="PF09430">
    <property type="entry name" value="EMC7_beta-sandw"/>
    <property type="match status" value="1"/>
</dbReference>
<feature type="transmembrane region" description="Helical" evidence="8">
    <location>
        <begin position="163"/>
        <end position="182"/>
    </location>
</feature>
<evidence type="ECO:0000256" key="9">
    <source>
        <dbReference type="SAM" id="SignalP"/>
    </source>
</evidence>
<evidence type="ECO:0000256" key="7">
    <source>
        <dbReference type="SAM" id="MobiDB-lite"/>
    </source>
</evidence>
<evidence type="ECO:0000256" key="1">
    <source>
        <dbReference type="ARBA" id="ARBA00004167"/>
    </source>
</evidence>
<feature type="signal peptide" evidence="9">
    <location>
        <begin position="1"/>
        <end position="17"/>
    </location>
</feature>
<dbReference type="SUPFAM" id="SSF49452">
    <property type="entry name" value="Starch-binding domain-like"/>
    <property type="match status" value="1"/>
</dbReference>
<evidence type="ECO:0000256" key="3">
    <source>
        <dbReference type="ARBA" id="ARBA00022692"/>
    </source>
</evidence>